<dbReference type="PANTHER" id="PTHR37957">
    <property type="entry name" value="BLR7070 PROTEIN"/>
    <property type="match status" value="1"/>
</dbReference>
<evidence type="ECO:0000259" key="2">
    <source>
        <dbReference type="Pfam" id="PF13449"/>
    </source>
</evidence>
<dbReference type="OrthoDB" id="425936at2759"/>
<feature type="chain" id="PRO_5025660001" description="Phytase-like domain-containing protein" evidence="1">
    <location>
        <begin position="26"/>
        <end position="538"/>
    </location>
</feature>
<proteinExistence type="predicted"/>
<evidence type="ECO:0000313" key="3">
    <source>
        <dbReference type="EMBL" id="KAE9397557.1"/>
    </source>
</evidence>
<keyword evidence="1" id="KW-0732">Signal</keyword>
<dbReference type="InterPro" id="IPR027372">
    <property type="entry name" value="Phytase-like_dom"/>
</dbReference>
<evidence type="ECO:0000256" key="1">
    <source>
        <dbReference type="SAM" id="SignalP"/>
    </source>
</evidence>
<organism evidence="3 4">
    <name type="scientific">Gymnopus androsaceus JB14</name>
    <dbReference type="NCBI Taxonomy" id="1447944"/>
    <lineage>
        <taxon>Eukaryota</taxon>
        <taxon>Fungi</taxon>
        <taxon>Dikarya</taxon>
        <taxon>Basidiomycota</taxon>
        <taxon>Agaricomycotina</taxon>
        <taxon>Agaricomycetes</taxon>
        <taxon>Agaricomycetidae</taxon>
        <taxon>Agaricales</taxon>
        <taxon>Marasmiineae</taxon>
        <taxon>Omphalotaceae</taxon>
        <taxon>Gymnopus</taxon>
    </lineage>
</organism>
<feature type="signal peptide" evidence="1">
    <location>
        <begin position="1"/>
        <end position="25"/>
    </location>
</feature>
<dbReference type="EMBL" id="ML769495">
    <property type="protein sequence ID" value="KAE9397557.1"/>
    <property type="molecule type" value="Genomic_DNA"/>
</dbReference>
<dbReference type="AlphaFoldDB" id="A0A6A4HKE6"/>
<gene>
    <name evidence="3" type="ORF">BT96DRAFT_1020710</name>
</gene>
<protein>
    <recommendedName>
        <fullName evidence="2">Phytase-like domain-containing protein</fullName>
    </recommendedName>
</protein>
<accession>A0A6A4HKE6</accession>
<dbReference type="Proteomes" id="UP000799118">
    <property type="component" value="Unassembled WGS sequence"/>
</dbReference>
<feature type="domain" description="Phytase-like" evidence="2">
    <location>
        <begin position="208"/>
        <end position="429"/>
    </location>
</feature>
<keyword evidence="4" id="KW-1185">Reference proteome</keyword>
<dbReference type="Pfam" id="PF13449">
    <property type="entry name" value="Phytase-like"/>
    <property type="match status" value="1"/>
</dbReference>
<name>A0A6A4HKE6_9AGAR</name>
<sequence>MIKFMSKPLSLGLLTLSFLSDVALSSPVVDAEARATTTTTASSTFVSAVLDGVTYVNKGIVGFGLIPADFVDSVGDTMGGFGSAIAFKPGTWQPLENGSYSGTIVAHPDRGFNVISTVDYRSRQHEIDFILKPYRGTDNLTFDAAQETLQLFYIDTILQFDRGGGNTSGLDAGDTHFAFVARVLSQLYLEAVRPVEDGFPTVVLADPQMPIADDAEPHLTLDIEGIIASLDGTYWISDEYGPYIYHYTANGTLIQTIQPPEAFLPLSSDGILNFTSVVDPDTGRGGNKGFEGLTLDAANNVLYAMLQEATIQDGGSDKTTAQYTRMVAYDIADATTVRPTLVGEWVVPLPVSTSKNTVRACSEIHFVSDNIFFALSRDGNGNGDGNTTDDTTSKYKQADLFSISQATNIAGSDFDNPSTPVAPNGVLESSVTPATYVSFVNYIDPVQIARFGLHNGGIEDSTLVNEKWESFALAPVGDPANPNDYFLFTASDNDFLTTNGISLGIPYDAGVNVDNQFLVFQVTLPSVPAGSIQFAIGI</sequence>
<evidence type="ECO:0000313" key="4">
    <source>
        <dbReference type="Proteomes" id="UP000799118"/>
    </source>
</evidence>
<dbReference type="PANTHER" id="PTHR37957:SF1">
    <property type="entry name" value="PHYTASE-LIKE DOMAIN-CONTAINING PROTEIN"/>
    <property type="match status" value="1"/>
</dbReference>
<reference evidence="3" key="1">
    <citation type="journal article" date="2019" name="Environ. Microbiol.">
        <title>Fungal ecological strategies reflected in gene transcription - a case study of two litter decomposers.</title>
        <authorList>
            <person name="Barbi F."/>
            <person name="Kohler A."/>
            <person name="Barry K."/>
            <person name="Baskaran P."/>
            <person name="Daum C."/>
            <person name="Fauchery L."/>
            <person name="Ihrmark K."/>
            <person name="Kuo A."/>
            <person name="LaButti K."/>
            <person name="Lipzen A."/>
            <person name="Morin E."/>
            <person name="Grigoriev I.V."/>
            <person name="Henrissat B."/>
            <person name="Lindahl B."/>
            <person name="Martin F."/>
        </authorList>
    </citation>
    <scope>NUCLEOTIDE SEQUENCE</scope>
    <source>
        <strain evidence="3">JB14</strain>
    </source>
</reference>